<dbReference type="Proteomes" id="UP000004810">
    <property type="component" value="Unassembled WGS sequence"/>
</dbReference>
<keyword evidence="1" id="KW-0732">Signal</keyword>
<comment type="caution">
    <text evidence="2">The sequence shown here is derived from an EMBL/GenBank/DDBJ whole genome shotgun (WGS) entry which is preliminary data.</text>
</comment>
<proteinExistence type="predicted"/>
<evidence type="ECO:0000313" key="2">
    <source>
        <dbReference type="EMBL" id="EJW84242.1"/>
    </source>
</evidence>
<sequence>MASMTLFARVAATVVMLTAKTNALVCYENDEFGKVYEISNESWDYCVFIPGYEESRVFGIGPEKYDFGQLNPKSAIDPSESVEFIFRCICSYDRCNSATTFSNYLKTIKLDNASSSAEKN</sequence>
<evidence type="ECO:0000256" key="1">
    <source>
        <dbReference type="SAM" id="SignalP"/>
    </source>
</evidence>
<protein>
    <submittedName>
        <fullName evidence="2">Uncharacterized protein</fullName>
    </submittedName>
</protein>
<gene>
    <name evidence="2" type="ORF">WUBG_04848</name>
</gene>
<organism evidence="2 3">
    <name type="scientific">Wuchereria bancrofti</name>
    <dbReference type="NCBI Taxonomy" id="6293"/>
    <lineage>
        <taxon>Eukaryota</taxon>
        <taxon>Metazoa</taxon>
        <taxon>Ecdysozoa</taxon>
        <taxon>Nematoda</taxon>
        <taxon>Chromadorea</taxon>
        <taxon>Rhabditida</taxon>
        <taxon>Spirurina</taxon>
        <taxon>Spiruromorpha</taxon>
        <taxon>Filarioidea</taxon>
        <taxon>Onchocercidae</taxon>
        <taxon>Wuchereria</taxon>
    </lineage>
</organism>
<accession>J9F437</accession>
<reference evidence="3" key="1">
    <citation type="submission" date="2012-08" db="EMBL/GenBank/DDBJ databases">
        <title>The Genome Sequence of Wuchereria bancrofti.</title>
        <authorList>
            <person name="Nutman T.B."/>
            <person name="Fink D.L."/>
            <person name="Russ C."/>
            <person name="Young S."/>
            <person name="Zeng Q."/>
            <person name="Koehrsen M."/>
            <person name="Alvarado L."/>
            <person name="Berlin A."/>
            <person name="Chapman S.B."/>
            <person name="Chen Z."/>
            <person name="Freedman E."/>
            <person name="Gellesch M."/>
            <person name="Goldberg J."/>
            <person name="Griggs A."/>
            <person name="Gujja S."/>
            <person name="Heilman E.R."/>
            <person name="Heiman D."/>
            <person name="Hepburn T."/>
            <person name="Howarth C."/>
            <person name="Jen D."/>
            <person name="Larson L."/>
            <person name="Lewis B."/>
            <person name="Mehta T."/>
            <person name="Park D."/>
            <person name="Pearson M."/>
            <person name="Roberts A."/>
            <person name="Saif S."/>
            <person name="Shea T."/>
            <person name="Shenoy N."/>
            <person name="Sisk P."/>
            <person name="Stolte C."/>
            <person name="Sykes S."/>
            <person name="Walk T."/>
            <person name="White J."/>
            <person name="Yandava C."/>
            <person name="Haas B."/>
            <person name="Henn M.R."/>
            <person name="Nusbaum C."/>
            <person name="Birren B."/>
        </authorList>
    </citation>
    <scope>NUCLEOTIDE SEQUENCE [LARGE SCALE GENOMIC DNA]</scope>
    <source>
        <strain evidence="3">NA</strain>
    </source>
</reference>
<feature type="chain" id="PRO_5003822496" evidence="1">
    <location>
        <begin position="24"/>
        <end position="120"/>
    </location>
</feature>
<dbReference type="AlphaFoldDB" id="J9F437"/>
<name>J9F437_WUCBA</name>
<dbReference type="EMBL" id="ADBV01001727">
    <property type="protein sequence ID" value="EJW84242.1"/>
    <property type="molecule type" value="Genomic_DNA"/>
</dbReference>
<feature type="signal peptide" evidence="1">
    <location>
        <begin position="1"/>
        <end position="23"/>
    </location>
</feature>
<evidence type="ECO:0000313" key="3">
    <source>
        <dbReference type="Proteomes" id="UP000004810"/>
    </source>
</evidence>